<dbReference type="VEuPathDB" id="AmoebaDB:ACA1_228390"/>
<feature type="compositionally biased region" description="Acidic residues" evidence="1">
    <location>
        <begin position="224"/>
        <end position="243"/>
    </location>
</feature>
<sequence length="293" mass="32998">MDAILTIALRHVRAFLEGTRDCMRDIADMGISSCFRSWSHLFFYLGKILPGCITAAQEGEVSEDNQSARECIVEVLQIIDTVITTVFITAKQFRERPEYPVTMVRFFEFISVMLPLFSSVWDAGWDERLQSDEAPLVATHDQWFSDFFRFAAESDAGLDKQGLYLLSFQKDLCKNLLRGGTLLDDQKNELAAFFPGVSGNLGLEWHTNLPSSLGAFKPAKEKEKEEEEKEEDEKEEEEGDENGDLEHTNQTALDQYHLFVAIELAEQEGSQAGFQHFQITVGGPSNVGFICTG</sequence>
<dbReference type="EMBL" id="KB007901">
    <property type="protein sequence ID" value="ELR21588.1"/>
    <property type="molecule type" value="Genomic_DNA"/>
</dbReference>
<organism evidence="2 3">
    <name type="scientific">Acanthamoeba castellanii (strain ATCC 30010 / Neff)</name>
    <dbReference type="NCBI Taxonomy" id="1257118"/>
    <lineage>
        <taxon>Eukaryota</taxon>
        <taxon>Amoebozoa</taxon>
        <taxon>Discosea</taxon>
        <taxon>Longamoebia</taxon>
        <taxon>Centramoebida</taxon>
        <taxon>Acanthamoebidae</taxon>
        <taxon>Acanthamoeba</taxon>
    </lineage>
</organism>
<dbReference type="KEGG" id="acan:ACA1_228390"/>
<evidence type="ECO:0000313" key="3">
    <source>
        <dbReference type="Proteomes" id="UP000011083"/>
    </source>
</evidence>
<evidence type="ECO:0000256" key="1">
    <source>
        <dbReference type="SAM" id="MobiDB-lite"/>
    </source>
</evidence>
<dbReference type="Proteomes" id="UP000011083">
    <property type="component" value="Unassembled WGS sequence"/>
</dbReference>
<reference evidence="2 3" key="1">
    <citation type="journal article" date="2013" name="Genome Biol.">
        <title>Genome of Acanthamoeba castellanii highlights extensive lateral gene transfer and early evolution of tyrosine kinase signaling.</title>
        <authorList>
            <person name="Clarke M."/>
            <person name="Lohan A.J."/>
            <person name="Liu B."/>
            <person name="Lagkouvardos I."/>
            <person name="Roy S."/>
            <person name="Zafar N."/>
            <person name="Bertelli C."/>
            <person name="Schilde C."/>
            <person name="Kianianmomeni A."/>
            <person name="Burglin T.R."/>
            <person name="Frech C."/>
            <person name="Turcotte B."/>
            <person name="Kopec K.O."/>
            <person name="Synnott J.M."/>
            <person name="Choo C."/>
            <person name="Paponov I."/>
            <person name="Finkler A."/>
            <person name="Soon Heng Tan C."/>
            <person name="Hutchins A.P."/>
            <person name="Weinmeier T."/>
            <person name="Rattei T."/>
            <person name="Chu J.S."/>
            <person name="Gimenez G."/>
            <person name="Irimia M."/>
            <person name="Rigden D.J."/>
            <person name="Fitzpatrick D.A."/>
            <person name="Lorenzo-Morales J."/>
            <person name="Bateman A."/>
            <person name="Chiu C.H."/>
            <person name="Tang P."/>
            <person name="Hegemann P."/>
            <person name="Fromm H."/>
            <person name="Raoult D."/>
            <person name="Greub G."/>
            <person name="Miranda-Saavedra D."/>
            <person name="Chen N."/>
            <person name="Nash P."/>
            <person name="Ginger M.L."/>
            <person name="Horn M."/>
            <person name="Schaap P."/>
            <person name="Caler L."/>
            <person name="Loftus B."/>
        </authorList>
    </citation>
    <scope>NUCLEOTIDE SEQUENCE [LARGE SCALE GENOMIC DNA]</scope>
    <source>
        <strain evidence="2 3">Neff</strain>
    </source>
</reference>
<gene>
    <name evidence="2" type="ORF">ACA1_228390</name>
</gene>
<dbReference type="AlphaFoldDB" id="L8HA71"/>
<proteinExistence type="predicted"/>
<feature type="region of interest" description="Disordered" evidence="1">
    <location>
        <begin position="212"/>
        <end position="247"/>
    </location>
</feature>
<protein>
    <submittedName>
        <fullName evidence="2">Uncharacterized protein</fullName>
    </submittedName>
</protein>
<dbReference type="GeneID" id="14922491"/>
<name>L8HA71_ACACF</name>
<dbReference type="RefSeq" id="XP_004346533.1">
    <property type="nucleotide sequence ID" value="XM_004346483.1"/>
</dbReference>
<accession>L8HA71</accession>
<keyword evidence="3" id="KW-1185">Reference proteome</keyword>
<evidence type="ECO:0000313" key="2">
    <source>
        <dbReference type="EMBL" id="ELR21588.1"/>
    </source>
</evidence>